<keyword evidence="2" id="KW-1185">Reference proteome</keyword>
<dbReference type="Proteomes" id="UP000054248">
    <property type="component" value="Unassembled WGS sequence"/>
</dbReference>
<reference evidence="2" key="2">
    <citation type="submission" date="2015-01" db="EMBL/GenBank/DDBJ databases">
        <title>Evolutionary Origins and Diversification of the Mycorrhizal Mutualists.</title>
        <authorList>
            <consortium name="DOE Joint Genome Institute"/>
            <consortium name="Mycorrhizal Genomics Consortium"/>
            <person name="Kohler A."/>
            <person name="Kuo A."/>
            <person name="Nagy L.G."/>
            <person name="Floudas D."/>
            <person name="Copeland A."/>
            <person name="Barry K.W."/>
            <person name="Cichocki N."/>
            <person name="Veneault-Fourrey C."/>
            <person name="LaButti K."/>
            <person name="Lindquist E.A."/>
            <person name="Lipzen A."/>
            <person name="Lundell T."/>
            <person name="Morin E."/>
            <person name="Murat C."/>
            <person name="Riley R."/>
            <person name="Ohm R."/>
            <person name="Sun H."/>
            <person name="Tunlid A."/>
            <person name="Henrissat B."/>
            <person name="Grigoriev I.V."/>
            <person name="Hibbett D.S."/>
            <person name="Martin F."/>
        </authorList>
    </citation>
    <scope>NUCLEOTIDE SEQUENCE [LARGE SCALE GENOMIC DNA]</scope>
    <source>
        <strain evidence="2">MUT 4182</strain>
    </source>
</reference>
<dbReference type="EMBL" id="KN823068">
    <property type="protein sequence ID" value="KIO24122.1"/>
    <property type="molecule type" value="Genomic_DNA"/>
</dbReference>
<name>A0A0C3LRS9_9AGAM</name>
<protein>
    <submittedName>
        <fullName evidence="1">Uncharacterized protein</fullName>
    </submittedName>
</protein>
<proteinExistence type="predicted"/>
<sequence length="120" mass="13022">MIMPPPSPHWDPPANGSSLLATFTSEILYISQPYYCYSTIGMDSAGVLASLRTMKSSCSAGTRDVCYSLETCSRSAMSDFIFYSNARRSKSLYACSLRYPAPLDCLSSSTVLSPYLNGGI</sequence>
<dbReference type="HOGENOM" id="CLU_2051376_0_0_1"/>
<evidence type="ECO:0000313" key="1">
    <source>
        <dbReference type="EMBL" id="KIO24122.1"/>
    </source>
</evidence>
<reference evidence="1 2" key="1">
    <citation type="submission" date="2014-04" db="EMBL/GenBank/DDBJ databases">
        <authorList>
            <consortium name="DOE Joint Genome Institute"/>
            <person name="Kuo A."/>
            <person name="Girlanda M."/>
            <person name="Perotto S."/>
            <person name="Kohler A."/>
            <person name="Nagy L.G."/>
            <person name="Floudas D."/>
            <person name="Copeland A."/>
            <person name="Barry K.W."/>
            <person name="Cichocki N."/>
            <person name="Veneault-Fourrey C."/>
            <person name="LaButti K."/>
            <person name="Lindquist E.A."/>
            <person name="Lipzen A."/>
            <person name="Lundell T."/>
            <person name="Morin E."/>
            <person name="Murat C."/>
            <person name="Sun H."/>
            <person name="Tunlid A."/>
            <person name="Henrissat B."/>
            <person name="Grigoriev I.V."/>
            <person name="Hibbett D.S."/>
            <person name="Martin F."/>
            <person name="Nordberg H.P."/>
            <person name="Cantor M.N."/>
            <person name="Hua S.X."/>
        </authorList>
    </citation>
    <scope>NUCLEOTIDE SEQUENCE [LARGE SCALE GENOMIC DNA]</scope>
    <source>
        <strain evidence="1 2">MUT 4182</strain>
    </source>
</reference>
<evidence type="ECO:0000313" key="2">
    <source>
        <dbReference type="Proteomes" id="UP000054248"/>
    </source>
</evidence>
<dbReference type="AlphaFoldDB" id="A0A0C3LRS9"/>
<accession>A0A0C3LRS9</accession>
<organism evidence="1 2">
    <name type="scientific">Tulasnella calospora MUT 4182</name>
    <dbReference type="NCBI Taxonomy" id="1051891"/>
    <lineage>
        <taxon>Eukaryota</taxon>
        <taxon>Fungi</taxon>
        <taxon>Dikarya</taxon>
        <taxon>Basidiomycota</taxon>
        <taxon>Agaricomycotina</taxon>
        <taxon>Agaricomycetes</taxon>
        <taxon>Cantharellales</taxon>
        <taxon>Tulasnellaceae</taxon>
        <taxon>Tulasnella</taxon>
    </lineage>
</organism>
<gene>
    <name evidence="1" type="ORF">M407DRAFT_103852</name>
</gene>